<organism evidence="3 4">
    <name type="scientific">Phytophthora kernoviae 00238/432</name>
    <dbReference type="NCBI Taxonomy" id="1284355"/>
    <lineage>
        <taxon>Eukaryota</taxon>
        <taxon>Sar</taxon>
        <taxon>Stramenopiles</taxon>
        <taxon>Oomycota</taxon>
        <taxon>Peronosporomycetes</taxon>
        <taxon>Peronosporales</taxon>
        <taxon>Peronosporaceae</taxon>
        <taxon>Phytophthora</taxon>
    </lineage>
</organism>
<dbReference type="FunFam" id="1.10.510.10:FF:000753">
    <property type="entry name" value="CAMK/CAMKL protein kinase"/>
    <property type="match status" value="1"/>
</dbReference>
<sequence>MNLIQNRYRVLRQLCETLYGGVLLCRDELQQSRLVVLKCVSLLQAINMLDMRKPELQSPDDPRQEKAFANLMREGTPHPHIVQYLDDFIEGQTLYFVLEYCAGGDLFSSVNQGQNRRLDCTDALNVLKQVSTGVAFLHRHSIAHRDLSLENVMLSQGGVCKIGDFGLSTRTDRVCYERVGKEYYMAPEVVVPMTVYDPKAADVWSLGMILFILVTGSPLVSLASAENEAFCAFKKVGVRKVLEAWHMTPLLWENVIELLDAMLQCDPSKRLTIEQRIPLRGFERMVTSVDGVSMKIVHSMLVAGDIDTLLRFLPTTLMQTFNMHPRMRALQIKDEDFMAEIQAPLTLQTILNNDLLRIRKFSNTDTTSTTNTTNTINSFFNDWEKYAEDECNVGFDRYTQFPFFLTVWTDEKAEQARLMLFSDHYMSDGYSGMVVLNCILERTVILTNQEIDVKQTGEISLEAFPLRPSVYQMWLSKVAWAKPLMKGVISLFGKTIYRSEMQKFSPVLPARVDQHDFTVPPVTNPTTASFAQGDPVCMRKALARCKEEGVTFAGALVSAIVLAFYHAAKDQPTFDPEKPFKFVADLDYNMRQRVPCPAKEDQVGMYVAFSGLEWLANKGVDLYSTRFWDLARQAKQEIDKNLRHTLTMAAITLVVDQRVNAKMDPSFVKAVNIQHSQTSDANVSNVGRYPYIREHQLPPSENGQTRALTVTNLHVYNPIPHLGPSATLFLSSVETFNYSMGHKCEDDAAKSLFKAWVTICEAVGSVSTDEITIDVLHRLNL</sequence>
<dbReference type="PROSITE" id="PS50011">
    <property type="entry name" value="PROTEIN_KINASE_DOM"/>
    <property type="match status" value="1"/>
</dbReference>
<reference evidence="3" key="2">
    <citation type="submission" date="2020-02" db="EMBL/GenBank/DDBJ databases">
        <authorList>
            <person name="Studholme D.J."/>
        </authorList>
    </citation>
    <scope>NUCLEOTIDE SEQUENCE</scope>
    <source>
        <strain evidence="3">00238/432</strain>
    </source>
</reference>
<proteinExistence type="predicted"/>
<dbReference type="PANTHER" id="PTHR28037">
    <property type="entry name" value="ALCOHOL O-ACETYLTRANSFERASE 1-RELATED"/>
    <property type="match status" value="1"/>
</dbReference>
<evidence type="ECO:0000259" key="2">
    <source>
        <dbReference type="PROSITE" id="PS50011"/>
    </source>
</evidence>
<evidence type="ECO:0000256" key="1">
    <source>
        <dbReference type="SAM" id="Phobius"/>
    </source>
</evidence>
<accession>A0A8J4VZH0</accession>
<dbReference type="InterPro" id="IPR052058">
    <property type="entry name" value="Alcohol_O-acetyltransferase"/>
</dbReference>
<keyword evidence="1" id="KW-0472">Membrane</keyword>
<reference evidence="3" key="1">
    <citation type="journal article" date="2015" name="Genom Data">
        <title>Draft genome sequences of Phytophthora kernoviae and Phytophthora ramorum lineage EU2 from Scotland.</title>
        <authorList>
            <person name="Sambles C."/>
            <person name="Schlenzig A."/>
            <person name="O'Neill P."/>
            <person name="Grant M."/>
            <person name="Studholme D.J."/>
        </authorList>
    </citation>
    <scope>NUCLEOTIDE SEQUENCE</scope>
    <source>
        <strain evidence="3">00238/432</strain>
    </source>
</reference>
<dbReference type="InterPro" id="IPR010828">
    <property type="entry name" value="Atf2/Sli1-like"/>
</dbReference>
<dbReference type="GO" id="GO:0005524">
    <property type="term" value="F:ATP binding"/>
    <property type="evidence" value="ECO:0007669"/>
    <property type="project" value="InterPro"/>
</dbReference>
<name>A0A8J4VZH0_9STRA</name>
<dbReference type="SUPFAM" id="SSF56112">
    <property type="entry name" value="Protein kinase-like (PK-like)"/>
    <property type="match status" value="1"/>
</dbReference>
<feature type="transmembrane region" description="Helical" evidence="1">
    <location>
        <begin position="203"/>
        <end position="225"/>
    </location>
</feature>
<feature type="domain" description="Protein kinase" evidence="2">
    <location>
        <begin position="8"/>
        <end position="301"/>
    </location>
</feature>
<comment type="caution">
    <text evidence="3">The sequence shown here is derived from an EMBL/GenBank/DDBJ whole genome shotgun (WGS) entry which is preliminary data.</text>
</comment>
<dbReference type="GO" id="GO:0004672">
    <property type="term" value="F:protein kinase activity"/>
    <property type="evidence" value="ECO:0007669"/>
    <property type="project" value="InterPro"/>
</dbReference>
<evidence type="ECO:0000313" key="3">
    <source>
        <dbReference type="EMBL" id="KAF4315020.1"/>
    </source>
</evidence>
<evidence type="ECO:0000313" key="4">
    <source>
        <dbReference type="Proteomes" id="UP000702964"/>
    </source>
</evidence>
<protein>
    <recommendedName>
        <fullName evidence="2">Protein kinase domain-containing protein</fullName>
    </recommendedName>
</protein>
<dbReference type="PANTHER" id="PTHR28037:SF1">
    <property type="entry name" value="ALCOHOL O-ACETYLTRANSFERASE 1-RELATED"/>
    <property type="match status" value="1"/>
</dbReference>
<dbReference type="Pfam" id="PF00069">
    <property type="entry name" value="Pkinase"/>
    <property type="match status" value="1"/>
</dbReference>
<dbReference type="EMBL" id="AOFI03001106">
    <property type="protein sequence ID" value="KAF4315020.1"/>
    <property type="molecule type" value="Genomic_DNA"/>
</dbReference>
<keyword evidence="1" id="KW-1133">Transmembrane helix</keyword>
<dbReference type="InterPro" id="IPR000719">
    <property type="entry name" value="Prot_kinase_dom"/>
</dbReference>
<dbReference type="Proteomes" id="UP000702964">
    <property type="component" value="Unassembled WGS sequence"/>
</dbReference>
<dbReference type="Gene3D" id="1.10.510.10">
    <property type="entry name" value="Transferase(Phosphotransferase) domain 1"/>
    <property type="match status" value="1"/>
</dbReference>
<dbReference type="InterPro" id="IPR011009">
    <property type="entry name" value="Kinase-like_dom_sf"/>
</dbReference>
<keyword evidence="1" id="KW-0812">Transmembrane</keyword>
<dbReference type="AlphaFoldDB" id="A0A8J4VZH0"/>
<dbReference type="Pfam" id="PF07247">
    <property type="entry name" value="AATase"/>
    <property type="match status" value="1"/>
</dbReference>
<gene>
    <name evidence="3" type="ORF">G195_011140</name>
</gene>